<dbReference type="Pfam" id="PF12767">
    <property type="entry name" value="SAGA-Tad1"/>
    <property type="match status" value="1"/>
</dbReference>
<dbReference type="GO" id="GO:0006357">
    <property type="term" value="P:regulation of transcription by RNA polymerase II"/>
    <property type="evidence" value="ECO:0000318"/>
    <property type="project" value="GO_Central"/>
</dbReference>
<proteinExistence type="predicted"/>
<dbReference type="EMBL" id="CM009290">
    <property type="protein sequence ID" value="PNT57377.1"/>
    <property type="molecule type" value="Genomic_DNA"/>
</dbReference>
<organism evidence="2 3">
    <name type="scientific">Populus trichocarpa</name>
    <name type="common">Western balsam poplar</name>
    <name type="synonym">Populus balsamifera subsp. trichocarpa</name>
    <dbReference type="NCBI Taxonomy" id="3694"/>
    <lineage>
        <taxon>Eukaryota</taxon>
        <taxon>Viridiplantae</taxon>
        <taxon>Streptophyta</taxon>
        <taxon>Embryophyta</taxon>
        <taxon>Tracheophyta</taxon>
        <taxon>Spermatophyta</taxon>
        <taxon>Magnoliopsida</taxon>
        <taxon>eudicotyledons</taxon>
        <taxon>Gunneridae</taxon>
        <taxon>Pentapetalae</taxon>
        <taxon>rosids</taxon>
        <taxon>fabids</taxon>
        <taxon>Malpighiales</taxon>
        <taxon>Salicaceae</taxon>
        <taxon>Saliceae</taxon>
        <taxon>Populus</taxon>
    </lineage>
</organism>
<dbReference type="InterPro" id="IPR024738">
    <property type="entry name" value="Hfi1/Tada1"/>
</dbReference>
<dbReference type="GO" id="GO:0003713">
    <property type="term" value="F:transcription coactivator activity"/>
    <property type="evidence" value="ECO:0000318"/>
    <property type="project" value="GO_Central"/>
</dbReference>
<dbReference type="STRING" id="3694.A0A2K2C5R8"/>
<feature type="compositionally biased region" description="Basic and acidic residues" evidence="1">
    <location>
        <begin position="125"/>
        <end position="135"/>
    </location>
</feature>
<dbReference type="GO" id="GO:0000124">
    <property type="term" value="C:SAGA complex"/>
    <property type="evidence" value="ECO:0000318"/>
    <property type="project" value="GO_Central"/>
</dbReference>
<dbReference type="PANTHER" id="PTHR21277:SF44">
    <property type="entry name" value="TRANSCRIPTIONAL REGULATOR OF RNA POLII, SAGA, SUBUNIT"/>
    <property type="match status" value="1"/>
</dbReference>
<dbReference type="FunCoup" id="A0A2K2C5R8">
    <property type="interactions" value="1312"/>
</dbReference>
<protein>
    <recommendedName>
        <fullName evidence="4">Transcriptional coactivator Hfi1/Transcriptional adapter 1</fullName>
    </recommendedName>
</protein>
<name>A0A2K2C5R8_POPTR</name>
<dbReference type="Proteomes" id="UP000006729">
    <property type="component" value="Chromosome 1"/>
</dbReference>
<gene>
    <name evidence="2" type="ORF">POPTR_001G296300</name>
</gene>
<evidence type="ECO:0000313" key="3">
    <source>
        <dbReference type="Proteomes" id="UP000006729"/>
    </source>
</evidence>
<sequence length="316" mass="35221">MGSNEMNSRIDTLELKSLILKKFGHQRADKYFDQLTRLFSLKITKCEFDKFCLRIIGRENISLHNHFIRSILKNTCLGKVPPHKGVERAGSNLTVKTANGYKRNCLQSLYREAFPSSPRKGRSPVSRDRKCRDRPSPLGPLGKPQSMACEELNSRAQEQQSATELLSTGSRPPIEFASVEDGEEVEQMAVSPGVQSRSPVTAPYGILMNLGGSLGVSLDCVNLLNNGLDVYLKRLIEPCMALAGSRCDNEQLKSASGEFIPGLNGTLPGRYAQRQRKSVNASMLDFRFAMESNPQILGEDWPVQLEKISLRGFEER</sequence>
<evidence type="ECO:0008006" key="4">
    <source>
        <dbReference type="Google" id="ProtNLM"/>
    </source>
</evidence>
<accession>A0A2K2C5R8</accession>
<dbReference type="AlphaFoldDB" id="A0A2K2C5R8"/>
<feature type="region of interest" description="Disordered" evidence="1">
    <location>
        <begin position="114"/>
        <end position="146"/>
    </location>
</feature>
<evidence type="ECO:0000313" key="2">
    <source>
        <dbReference type="EMBL" id="PNT57377.1"/>
    </source>
</evidence>
<reference evidence="2 3" key="1">
    <citation type="journal article" date="2006" name="Science">
        <title>The genome of black cottonwood, Populus trichocarpa (Torr. &amp; Gray).</title>
        <authorList>
            <person name="Tuskan G.A."/>
            <person name="Difazio S."/>
            <person name="Jansson S."/>
            <person name="Bohlmann J."/>
            <person name="Grigoriev I."/>
            <person name="Hellsten U."/>
            <person name="Putnam N."/>
            <person name="Ralph S."/>
            <person name="Rombauts S."/>
            <person name="Salamov A."/>
            <person name="Schein J."/>
            <person name="Sterck L."/>
            <person name="Aerts A."/>
            <person name="Bhalerao R.R."/>
            <person name="Bhalerao R.P."/>
            <person name="Blaudez D."/>
            <person name="Boerjan W."/>
            <person name="Brun A."/>
            <person name="Brunner A."/>
            <person name="Busov V."/>
            <person name="Campbell M."/>
            <person name="Carlson J."/>
            <person name="Chalot M."/>
            <person name="Chapman J."/>
            <person name="Chen G.L."/>
            <person name="Cooper D."/>
            <person name="Coutinho P.M."/>
            <person name="Couturier J."/>
            <person name="Covert S."/>
            <person name="Cronk Q."/>
            <person name="Cunningham R."/>
            <person name="Davis J."/>
            <person name="Degroeve S."/>
            <person name="Dejardin A."/>
            <person name="Depamphilis C."/>
            <person name="Detter J."/>
            <person name="Dirks B."/>
            <person name="Dubchak I."/>
            <person name="Duplessis S."/>
            <person name="Ehlting J."/>
            <person name="Ellis B."/>
            <person name="Gendler K."/>
            <person name="Goodstein D."/>
            <person name="Gribskov M."/>
            <person name="Grimwood J."/>
            <person name="Groover A."/>
            <person name="Gunter L."/>
            <person name="Hamberger B."/>
            <person name="Heinze B."/>
            <person name="Helariutta Y."/>
            <person name="Henrissat B."/>
            <person name="Holligan D."/>
            <person name="Holt R."/>
            <person name="Huang W."/>
            <person name="Islam-Faridi N."/>
            <person name="Jones S."/>
            <person name="Jones-Rhoades M."/>
            <person name="Jorgensen R."/>
            <person name="Joshi C."/>
            <person name="Kangasjarvi J."/>
            <person name="Karlsson J."/>
            <person name="Kelleher C."/>
            <person name="Kirkpatrick R."/>
            <person name="Kirst M."/>
            <person name="Kohler A."/>
            <person name="Kalluri U."/>
            <person name="Larimer F."/>
            <person name="Leebens-Mack J."/>
            <person name="Leple J.C."/>
            <person name="Locascio P."/>
            <person name="Lou Y."/>
            <person name="Lucas S."/>
            <person name="Martin F."/>
            <person name="Montanini B."/>
            <person name="Napoli C."/>
            <person name="Nelson D.R."/>
            <person name="Nelson C."/>
            <person name="Nieminen K."/>
            <person name="Nilsson O."/>
            <person name="Pereda V."/>
            <person name="Peter G."/>
            <person name="Philippe R."/>
            <person name="Pilate G."/>
            <person name="Poliakov A."/>
            <person name="Razumovskaya J."/>
            <person name="Richardson P."/>
            <person name="Rinaldi C."/>
            <person name="Ritland K."/>
            <person name="Rouze P."/>
            <person name="Ryaboy D."/>
            <person name="Schmutz J."/>
            <person name="Schrader J."/>
            <person name="Segerman B."/>
            <person name="Shin H."/>
            <person name="Siddiqui A."/>
            <person name="Sterky F."/>
            <person name="Terry A."/>
            <person name="Tsai C.J."/>
            <person name="Uberbacher E."/>
            <person name="Unneberg P."/>
            <person name="Vahala J."/>
            <person name="Wall K."/>
            <person name="Wessler S."/>
            <person name="Yang G."/>
            <person name="Yin T."/>
            <person name="Douglas C."/>
            <person name="Marra M."/>
            <person name="Sandberg G."/>
            <person name="Van de Peer Y."/>
            <person name="Rokhsar D."/>
        </authorList>
    </citation>
    <scope>NUCLEOTIDE SEQUENCE [LARGE SCALE GENOMIC DNA]</scope>
    <source>
        <strain evidence="3">cv. Nisqually</strain>
    </source>
</reference>
<evidence type="ECO:0000256" key="1">
    <source>
        <dbReference type="SAM" id="MobiDB-lite"/>
    </source>
</evidence>
<dbReference type="PANTHER" id="PTHR21277">
    <property type="entry name" value="TRANSCRIPTIONAL ADAPTER 1"/>
    <property type="match status" value="1"/>
</dbReference>
<dbReference type="InParanoid" id="A0A2K2C5R8"/>
<keyword evidence="3" id="KW-1185">Reference proteome</keyword>